<dbReference type="InterPro" id="IPR011992">
    <property type="entry name" value="EF-hand-dom_pair"/>
</dbReference>
<evidence type="ECO:0000259" key="2">
    <source>
        <dbReference type="PROSITE" id="PS50222"/>
    </source>
</evidence>
<name>A0ABP0PZQ4_9DINO</name>
<dbReference type="PROSITE" id="PS50222">
    <property type="entry name" value="EF_HAND_2"/>
    <property type="match status" value="1"/>
</dbReference>
<evidence type="ECO:0000313" key="3">
    <source>
        <dbReference type="EMBL" id="CAK9081063.1"/>
    </source>
</evidence>
<dbReference type="EMBL" id="CAXAMN010023806">
    <property type="protein sequence ID" value="CAK9081063.1"/>
    <property type="molecule type" value="Genomic_DNA"/>
</dbReference>
<dbReference type="SUPFAM" id="SSF47473">
    <property type="entry name" value="EF-hand"/>
    <property type="match status" value="1"/>
</dbReference>
<feature type="domain" description="EF-hand" evidence="2">
    <location>
        <begin position="219"/>
        <end position="254"/>
    </location>
</feature>
<comment type="caution">
    <text evidence="3">The sequence shown here is derived from an EMBL/GenBank/DDBJ whole genome shotgun (WGS) entry which is preliminary data.</text>
</comment>
<protein>
    <recommendedName>
        <fullName evidence="2">EF-hand domain-containing protein</fullName>
    </recommendedName>
</protein>
<organism evidence="3 4">
    <name type="scientific">Durusdinium trenchii</name>
    <dbReference type="NCBI Taxonomy" id="1381693"/>
    <lineage>
        <taxon>Eukaryota</taxon>
        <taxon>Sar</taxon>
        <taxon>Alveolata</taxon>
        <taxon>Dinophyceae</taxon>
        <taxon>Suessiales</taxon>
        <taxon>Symbiodiniaceae</taxon>
        <taxon>Durusdinium</taxon>
    </lineage>
</organism>
<dbReference type="PROSITE" id="PS00018">
    <property type="entry name" value="EF_HAND_1"/>
    <property type="match status" value="1"/>
</dbReference>
<evidence type="ECO:0000313" key="4">
    <source>
        <dbReference type="Proteomes" id="UP001642484"/>
    </source>
</evidence>
<proteinExistence type="predicted"/>
<keyword evidence="4" id="KW-1185">Reference proteome</keyword>
<gene>
    <name evidence="3" type="ORF">CCMP2556_LOCUS39700</name>
</gene>
<keyword evidence="1" id="KW-0106">Calcium</keyword>
<dbReference type="InterPro" id="IPR002048">
    <property type="entry name" value="EF_hand_dom"/>
</dbReference>
<dbReference type="InterPro" id="IPR018247">
    <property type="entry name" value="EF_Hand_1_Ca_BS"/>
</dbReference>
<sequence length="301" mass="32475">MATWPDLLKKVEDPSPGEAVVATTISWFTDKLNVAFPGLAEGDTGQLIEDKLPKELPVQACVIRRVLRAVKAVAQARRVQQGSGAASSAQSLSKLLVPGKVADVAVGTDLSVGNSADGVEKLLLVRGVRLLMFKHFKVMWRSLVAIHVRGILSAVPESGQSFICSCSLTDFQNLGLVHGLISAGQTIISTTVLILVNAMESAVQEAEEERSSLKCKVKEAIPELLKIFVKIDKDESGIISRDEMASVHENVLPRRLMDSACVGSILDFFDFLDVDEKGELLAVQSCSVLFTFGRSAESEPQ</sequence>
<dbReference type="Gene3D" id="1.10.238.10">
    <property type="entry name" value="EF-hand"/>
    <property type="match status" value="1"/>
</dbReference>
<reference evidence="3 4" key="1">
    <citation type="submission" date="2024-02" db="EMBL/GenBank/DDBJ databases">
        <authorList>
            <person name="Chen Y."/>
            <person name="Shah S."/>
            <person name="Dougan E. K."/>
            <person name="Thang M."/>
            <person name="Chan C."/>
        </authorList>
    </citation>
    <scope>NUCLEOTIDE SEQUENCE [LARGE SCALE GENOMIC DNA]</scope>
</reference>
<dbReference type="Proteomes" id="UP001642484">
    <property type="component" value="Unassembled WGS sequence"/>
</dbReference>
<evidence type="ECO:0000256" key="1">
    <source>
        <dbReference type="ARBA" id="ARBA00022837"/>
    </source>
</evidence>
<accession>A0ABP0PZQ4</accession>